<evidence type="ECO:0000256" key="6">
    <source>
        <dbReference type="ARBA" id="ARBA00022917"/>
    </source>
</evidence>
<evidence type="ECO:0000313" key="11">
    <source>
        <dbReference type="Proteomes" id="UP001372338"/>
    </source>
</evidence>
<keyword evidence="5 9" id="KW-0067">ATP-binding</keyword>
<gene>
    <name evidence="10" type="ORF">RIF29_23838</name>
</gene>
<evidence type="ECO:0000256" key="4">
    <source>
        <dbReference type="ARBA" id="ARBA00022741"/>
    </source>
</evidence>
<keyword evidence="11" id="KW-1185">Reference proteome</keyword>
<dbReference type="EC" id="6.1.1.2" evidence="2"/>
<keyword evidence="7 9" id="KW-0030">Aminoacyl-tRNA synthetase</keyword>
<dbReference type="EMBL" id="JAYWIO010000004">
    <property type="protein sequence ID" value="KAK7270588.1"/>
    <property type="molecule type" value="Genomic_DNA"/>
</dbReference>
<dbReference type="PANTHER" id="PTHR43766">
    <property type="entry name" value="TRYPTOPHAN--TRNA LIGASE, MITOCHONDRIAL"/>
    <property type="match status" value="1"/>
</dbReference>
<comment type="similarity">
    <text evidence="1 9">Belongs to the class-I aminoacyl-tRNA synthetase family.</text>
</comment>
<dbReference type="InterPro" id="IPR050203">
    <property type="entry name" value="Trp-tRNA_synthetase"/>
</dbReference>
<dbReference type="InterPro" id="IPR002306">
    <property type="entry name" value="Trp-tRNA-ligase"/>
</dbReference>
<evidence type="ECO:0000256" key="7">
    <source>
        <dbReference type="ARBA" id="ARBA00023146"/>
    </source>
</evidence>
<dbReference type="InterPro" id="IPR014729">
    <property type="entry name" value="Rossmann-like_a/b/a_fold"/>
</dbReference>
<keyword evidence="6 9" id="KW-0648">Protein biosynthesis</keyword>
<evidence type="ECO:0000313" key="10">
    <source>
        <dbReference type="EMBL" id="KAK7270588.1"/>
    </source>
</evidence>
<evidence type="ECO:0000256" key="3">
    <source>
        <dbReference type="ARBA" id="ARBA00022598"/>
    </source>
</evidence>
<comment type="caution">
    <text evidence="10">The sequence shown here is derived from an EMBL/GenBank/DDBJ whole genome shotgun (WGS) entry which is preliminary data.</text>
</comment>
<reference evidence="10 11" key="1">
    <citation type="submission" date="2024-01" db="EMBL/GenBank/DDBJ databases">
        <title>The genomes of 5 underutilized Papilionoideae crops provide insights into root nodulation and disease resistanc.</title>
        <authorList>
            <person name="Yuan L."/>
        </authorList>
    </citation>
    <scope>NUCLEOTIDE SEQUENCE [LARGE SCALE GENOMIC DNA]</scope>
    <source>
        <strain evidence="10">ZHUSHIDOU_FW_LH</strain>
        <tissue evidence="10">Leaf</tissue>
    </source>
</reference>
<dbReference type="PRINTS" id="PR01039">
    <property type="entry name" value="TRNASYNTHTRP"/>
</dbReference>
<keyword evidence="3 9" id="KW-0436">Ligase</keyword>
<sequence length="135" mass="14688">MDLRDGTRASQPSSSNSIVRSCGGLRYLKPSCIRCCTTVFAASAAAPPPSVKKMRVVSGVQSTGAFHLGNYFGAIKNWVALQNTYDTLFFIVDLHAVTLPHDIQQLSKSTRSIASIYLAWGVDPSKVLSIQRIKQ</sequence>
<dbReference type="GO" id="GO:0005739">
    <property type="term" value="C:mitochondrion"/>
    <property type="evidence" value="ECO:0007669"/>
    <property type="project" value="TreeGrafter"/>
</dbReference>
<evidence type="ECO:0000256" key="8">
    <source>
        <dbReference type="ARBA" id="ARBA00030268"/>
    </source>
</evidence>
<dbReference type="Proteomes" id="UP001372338">
    <property type="component" value="Unassembled WGS sequence"/>
</dbReference>
<proteinExistence type="inferred from homology"/>
<organism evidence="10 11">
    <name type="scientific">Crotalaria pallida</name>
    <name type="common">Smooth rattlebox</name>
    <name type="synonym">Crotalaria striata</name>
    <dbReference type="NCBI Taxonomy" id="3830"/>
    <lineage>
        <taxon>Eukaryota</taxon>
        <taxon>Viridiplantae</taxon>
        <taxon>Streptophyta</taxon>
        <taxon>Embryophyta</taxon>
        <taxon>Tracheophyta</taxon>
        <taxon>Spermatophyta</taxon>
        <taxon>Magnoliopsida</taxon>
        <taxon>eudicotyledons</taxon>
        <taxon>Gunneridae</taxon>
        <taxon>Pentapetalae</taxon>
        <taxon>rosids</taxon>
        <taxon>fabids</taxon>
        <taxon>Fabales</taxon>
        <taxon>Fabaceae</taxon>
        <taxon>Papilionoideae</taxon>
        <taxon>50 kb inversion clade</taxon>
        <taxon>genistoids sensu lato</taxon>
        <taxon>core genistoids</taxon>
        <taxon>Crotalarieae</taxon>
        <taxon>Crotalaria</taxon>
    </lineage>
</organism>
<dbReference type="Pfam" id="PF00579">
    <property type="entry name" value="tRNA-synt_1b"/>
    <property type="match status" value="1"/>
</dbReference>
<name>A0AAN9FEX4_CROPI</name>
<dbReference type="Gene3D" id="3.40.50.620">
    <property type="entry name" value="HUPs"/>
    <property type="match status" value="1"/>
</dbReference>
<dbReference type="SUPFAM" id="SSF52374">
    <property type="entry name" value="Nucleotidylyl transferase"/>
    <property type="match status" value="1"/>
</dbReference>
<dbReference type="InterPro" id="IPR002305">
    <property type="entry name" value="aa-tRNA-synth_Ic"/>
</dbReference>
<dbReference type="GO" id="GO:0005524">
    <property type="term" value="F:ATP binding"/>
    <property type="evidence" value="ECO:0007669"/>
    <property type="project" value="UniProtKB-KW"/>
</dbReference>
<dbReference type="AlphaFoldDB" id="A0AAN9FEX4"/>
<evidence type="ECO:0000256" key="1">
    <source>
        <dbReference type="ARBA" id="ARBA00005594"/>
    </source>
</evidence>
<dbReference type="GO" id="GO:0009507">
    <property type="term" value="C:chloroplast"/>
    <property type="evidence" value="ECO:0007669"/>
    <property type="project" value="TreeGrafter"/>
</dbReference>
<protein>
    <recommendedName>
        <fullName evidence="2">tryptophan--tRNA ligase</fullName>
        <ecNumber evidence="2">6.1.1.2</ecNumber>
    </recommendedName>
    <alternativeName>
        <fullName evidence="8">Tryptophanyl-tRNA synthetase</fullName>
    </alternativeName>
</protein>
<dbReference type="PANTHER" id="PTHR43766:SF1">
    <property type="entry name" value="TRYPTOPHAN--TRNA LIGASE, MITOCHONDRIAL"/>
    <property type="match status" value="1"/>
</dbReference>
<accession>A0AAN9FEX4</accession>
<evidence type="ECO:0000256" key="5">
    <source>
        <dbReference type="ARBA" id="ARBA00022840"/>
    </source>
</evidence>
<dbReference type="GO" id="GO:0004830">
    <property type="term" value="F:tryptophan-tRNA ligase activity"/>
    <property type="evidence" value="ECO:0007669"/>
    <property type="project" value="UniProtKB-EC"/>
</dbReference>
<dbReference type="GO" id="GO:0006436">
    <property type="term" value="P:tryptophanyl-tRNA aminoacylation"/>
    <property type="evidence" value="ECO:0007669"/>
    <property type="project" value="InterPro"/>
</dbReference>
<keyword evidence="4 9" id="KW-0547">Nucleotide-binding</keyword>
<evidence type="ECO:0000256" key="9">
    <source>
        <dbReference type="RuleBase" id="RU363036"/>
    </source>
</evidence>
<evidence type="ECO:0000256" key="2">
    <source>
        <dbReference type="ARBA" id="ARBA00013161"/>
    </source>
</evidence>